<evidence type="ECO:0000256" key="9">
    <source>
        <dbReference type="SAM" id="Phobius"/>
    </source>
</evidence>
<keyword evidence="12" id="KW-1185">Reference proteome</keyword>
<feature type="transmembrane region" description="Helical" evidence="9">
    <location>
        <begin position="305"/>
        <end position="328"/>
    </location>
</feature>
<evidence type="ECO:0000256" key="4">
    <source>
        <dbReference type="ARBA" id="ARBA00022692"/>
    </source>
</evidence>
<organism evidence="11 12">
    <name type="scientific">Pseudallescheria apiosperma</name>
    <name type="common">Scedosporium apiospermum</name>
    <dbReference type="NCBI Taxonomy" id="563466"/>
    <lineage>
        <taxon>Eukaryota</taxon>
        <taxon>Fungi</taxon>
        <taxon>Dikarya</taxon>
        <taxon>Ascomycota</taxon>
        <taxon>Pezizomycotina</taxon>
        <taxon>Sordariomycetes</taxon>
        <taxon>Hypocreomycetidae</taxon>
        <taxon>Microascales</taxon>
        <taxon>Microascaceae</taxon>
        <taxon>Scedosporium</taxon>
    </lineage>
</organism>
<dbReference type="PANTHER" id="PTHR48022">
    <property type="entry name" value="PLASTIDIC GLUCOSE TRANSPORTER 4"/>
    <property type="match status" value="1"/>
</dbReference>
<feature type="region of interest" description="Disordered" evidence="8">
    <location>
        <begin position="1"/>
        <end position="23"/>
    </location>
</feature>
<dbReference type="InterPro" id="IPR003663">
    <property type="entry name" value="Sugar/inositol_transpt"/>
</dbReference>
<feature type="domain" description="Major facilitator superfamily (MFS) profile" evidence="10">
    <location>
        <begin position="58"/>
        <end position="494"/>
    </location>
</feature>
<keyword evidence="4 9" id="KW-0812">Transmembrane</keyword>
<evidence type="ECO:0000313" key="12">
    <source>
        <dbReference type="Proteomes" id="UP000028545"/>
    </source>
</evidence>
<feature type="transmembrane region" description="Helical" evidence="9">
    <location>
        <begin position="375"/>
        <end position="394"/>
    </location>
</feature>
<evidence type="ECO:0000256" key="3">
    <source>
        <dbReference type="ARBA" id="ARBA00022448"/>
    </source>
</evidence>
<evidence type="ECO:0000259" key="10">
    <source>
        <dbReference type="PROSITE" id="PS50850"/>
    </source>
</evidence>
<comment type="similarity">
    <text evidence="2 7">Belongs to the major facilitator superfamily. Sugar transporter (TC 2.A.1.1) family.</text>
</comment>
<feature type="transmembrane region" description="Helical" evidence="9">
    <location>
        <begin position="344"/>
        <end position="363"/>
    </location>
</feature>
<comment type="caution">
    <text evidence="11">The sequence shown here is derived from an EMBL/GenBank/DDBJ whole genome shotgun (WGS) entry which is preliminary data.</text>
</comment>
<feature type="transmembrane region" description="Helical" evidence="9">
    <location>
        <begin position="471"/>
        <end position="490"/>
    </location>
</feature>
<keyword evidence="5 9" id="KW-1133">Transmembrane helix</keyword>
<dbReference type="PANTHER" id="PTHR48022:SF64">
    <property type="entry name" value="MAJOR FACILITATOR SUPERFAMILY (MFS) PROFILE DOMAIN-CONTAINING PROTEIN"/>
    <property type="match status" value="1"/>
</dbReference>
<dbReference type="Pfam" id="PF00083">
    <property type="entry name" value="Sugar_tr"/>
    <property type="match status" value="1"/>
</dbReference>
<dbReference type="NCBIfam" id="TIGR00879">
    <property type="entry name" value="SP"/>
    <property type="match status" value="1"/>
</dbReference>
<dbReference type="GeneID" id="27721389"/>
<feature type="transmembrane region" description="Helical" evidence="9">
    <location>
        <begin position="127"/>
        <end position="150"/>
    </location>
</feature>
<dbReference type="OrthoDB" id="6133115at2759"/>
<dbReference type="AlphaFoldDB" id="A0A084GC85"/>
<dbReference type="Proteomes" id="UP000028545">
    <property type="component" value="Unassembled WGS sequence"/>
</dbReference>
<evidence type="ECO:0000313" key="11">
    <source>
        <dbReference type="EMBL" id="KEZ44947.1"/>
    </source>
</evidence>
<comment type="subcellular location">
    <subcellularLocation>
        <location evidence="1">Membrane</location>
        <topology evidence="1">Multi-pass membrane protein</topology>
    </subcellularLocation>
</comment>
<dbReference type="InterPro" id="IPR036259">
    <property type="entry name" value="MFS_trans_sf"/>
</dbReference>
<dbReference type="OMA" id="ILNGCLM"/>
<gene>
    <name evidence="11" type="ORF">SAPIO_CDS2317</name>
</gene>
<feature type="transmembrane region" description="Helical" evidence="9">
    <location>
        <begin position="54"/>
        <end position="75"/>
    </location>
</feature>
<name>A0A084GC85_PSEDA</name>
<dbReference type="PROSITE" id="PS50850">
    <property type="entry name" value="MFS"/>
    <property type="match status" value="1"/>
</dbReference>
<evidence type="ECO:0000256" key="6">
    <source>
        <dbReference type="ARBA" id="ARBA00023136"/>
    </source>
</evidence>
<keyword evidence="6 9" id="KW-0472">Membrane</keyword>
<keyword evidence="3 7" id="KW-0813">Transport</keyword>
<feature type="transmembrane region" description="Helical" evidence="9">
    <location>
        <begin position="188"/>
        <end position="208"/>
    </location>
</feature>
<dbReference type="Gene3D" id="1.20.1250.20">
    <property type="entry name" value="MFS general substrate transporter like domains"/>
    <property type="match status" value="1"/>
</dbReference>
<dbReference type="FunFam" id="1.20.1250.20:FF:000117">
    <property type="entry name" value="MFS hexose transporter"/>
    <property type="match status" value="1"/>
</dbReference>
<feature type="transmembrane region" description="Helical" evidence="9">
    <location>
        <begin position="156"/>
        <end position="176"/>
    </location>
</feature>
<evidence type="ECO:0000256" key="8">
    <source>
        <dbReference type="SAM" id="MobiDB-lite"/>
    </source>
</evidence>
<dbReference type="InterPro" id="IPR020846">
    <property type="entry name" value="MFS_dom"/>
</dbReference>
<dbReference type="InterPro" id="IPR050360">
    <property type="entry name" value="MFS_Sugar_Transporters"/>
</dbReference>
<protein>
    <recommendedName>
        <fullName evidence="10">Major facilitator superfamily (MFS) profile domain-containing protein</fullName>
    </recommendedName>
</protein>
<evidence type="ECO:0000256" key="7">
    <source>
        <dbReference type="RuleBase" id="RU003346"/>
    </source>
</evidence>
<dbReference type="KEGG" id="sapo:SAPIO_CDS2317"/>
<dbReference type="VEuPathDB" id="FungiDB:SAPIO_CDS2317"/>
<sequence>MGAVERPSKDDGVVEKAELSRTSSEIRPHDLDARVQQLAKEAPPFYRNANLRKLYILMIPGCLVPALTLGFDASMMNGLQAVGSWQEYFDNPRGALLGLLTAILMLGAIVATPFISMVGDRWGRRIGIIVGSTIMAIGGILQGVAVNIAMFLVSRFVIGFGLVFCNTYAPILIGELAHPKDRQVVTSLYQTTFYAGAILAAWVTFGTFAMPNEWAWRIPSLLQVAPAFVQIVGVWFLPESPRWLIAVGRAAQARSILVKYHANGDENSELVTLAFQEIKTVIEADMANKTSWSAFWSSKGNRRRAVLVVMLGLFSQWSGNGLVSYYLARVLDTVGITDNRDKNIINGCLMIWNWFTAIGSAFLTAKLRRRTQFMISTAGMLAVFASQTLCAGLFNESDNVSAGHGVVAMLFVFYTFYNLAYNALLYSYPVEVLPYHIRAKGFSILMFAGKSANFVNTLLNPIGLEALGWKYYFVYVGWLCVETACVYFLFVETKGPSLEAIAERFDGLK</sequence>
<evidence type="ECO:0000256" key="5">
    <source>
        <dbReference type="ARBA" id="ARBA00022989"/>
    </source>
</evidence>
<feature type="transmembrane region" description="Helical" evidence="9">
    <location>
        <begin position="406"/>
        <end position="429"/>
    </location>
</feature>
<feature type="transmembrane region" description="Helical" evidence="9">
    <location>
        <begin position="441"/>
        <end position="459"/>
    </location>
</feature>
<dbReference type="GO" id="GO:0005351">
    <property type="term" value="F:carbohydrate:proton symporter activity"/>
    <property type="evidence" value="ECO:0007669"/>
    <property type="project" value="TreeGrafter"/>
</dbReference>
<dbReference type="RefSeq" id="XP_016644746.1">
    <property type="nucleotide sequence ID" value="XM_016785370.1"/>
</dbReference>
<accession>A0A084GC85</accession>
<dbReference type="SUPFAM" id="SSF103473">
    <property type="entry name" value="MFS general substrate transporter"/>
    <property type="match status" value="1"/>
</dbReference>
<dbReference type="EMBL" id="JOWA01000086">
    <property type="protein sequence ID" value="KEZ44947.1"/>
    <property type="molecule type" value="Genomic_DNA"/>
</dbReference>
<feature type="transmembrane region" description="Helical" evidence="9">
    <location>
        <begin position="95"/>
        <end position="115"/>
    </location>
</feature>
<reference evidence="11 12" key="1">
    <citation type="journal article" date="2014" name="Genome Announc.">
        <title>Draft genome sequence of the pathogenic fungus Scedosporium apiospermum.</title>
        <authorList>
            <person name="Vandeputte P."/>
            <person name="Ghamrawi S."/>
            <person name="Rechenmann M."/>
            <person name="Iltis A."/>
            <person name="Giraud S."/>
            <person name="Fleury M."/>
            <person name="Thornton C."/>
            <person name="Delhaes L."/>
            <person name="Meyer W."/>
            <person name="Papon N."/>
            <person name="Bouchara J.P."/>
        </authorList>
    </citation>
    <scope>NUCLEOTIDE SEQUENCE [LARGE SCALE GENOMIC DNA]</scope>
    <source>
        <strain evidence="11 12">IHEM 14462</strain>
    </source>
</reference>
<feature type="transmembrane region" description="Helical" evidence="9">
    <location>
        <begin position="214"/>
        <end position="237"/>
    </location>
</feature>
<dbReference type="HOGENOM" id="CLU_001265_30_13_1"/>
<evidence type="ECO:0000256" key="1">
    <source>
        <dbReference type="ARBA" id="ARBA00004141"/>
    </source>
</evidence>
<dbReference type="GO" id="GO:0016020">
    <property type="term" value="C:membrane"/>
    <property type="evidence" value="ECO:0007669"/>
    <property type="project" value="UniProtKB-SubCell"/>
</dbReference>
<proteinExistence type="inferred from homology"/>
<dbReference type="InterPro" id="IPR005828">
    <property type="entry name" value="MFS_sugar_transport-like"/>
</dbReference>
<evidence type="ECO:0000256" key="2">
    <source>
        <dbReference type="ARBA" id="ARBA00010992"/>
    </source>
</evidence>